<dbReference type="Proteomes" id="UP000541444">
    <property type="component" value="Unassembled WGS sequence"/>
</dbReference>
<dbReference type="EMBL" id="JACGCM010001859">
    <property type="protein sequence ID" value="KAF6148023.1"/>
    <property type="molecule type" value="Genomic_DNA"/>
</dbReference>
<proteinExistence type="predicted"/>
<dbReference type="Pfam" id="PF05056">
    <property type="entry name" value="DUF674"/>
    <property type="match status" value="1"/>
</dbReference>
<name>A0A7J7LZH8_9MAGN</name>
<evidence type="ECO:0000313" key="2">
    <source>
        <dbReference type="Proteomes" id="UP000541444"/>
    </source>
</evidence>
<dbReference type="InterPro" id="IPR007750">
    <property type="entry name" value="DUF674"/>
</dbReference>
<reference evidence="1 2" key="1">
    <citation type="journal article" date="2020" name="IScience">
        <title>Genome Sequencing of the Endangered Kingdonia uniflora (Circaeasteraceae, Ranunculales) Reveals Potential Mechanisms of Evolutionary Specialization.</title>
        <authorList>
            <person name="Sun Y."/>
            <person name="Deng T."/>
            <person name="Zhang A."/>
            <person name="Moore M.J."/>
            <person name="Landis J.B."/>
            <person name="Lin N."/>
            <person name="Zhang H."/>
            <person name="Zhang X."/>
            <person name="Huang J."/>
            <person name="Zhang X."/>
            <person name="Sun H."/>
            <person name="Wang H."/>
        </authorList>
    </citation>
    <scope>NUCLEOTIDE SEQUENCE [LARGE SCALE GENOMIC DNA]</scope>
    <source>
        <strain evidence="1">TB1705</strain>
        <tissue evidence="1">Leaf</tissue>
    </source>
</reference>
<comment type="caution">
    <text evidence="1">The sequence shown here is derived from an EMBL/GenBank/DDBJ whole genome shotgun (WGS) entry which is preliminary data.</text>
</comment>
<gene>
    <name evidence="1" type="ORF">GIB67_024198</name>
</gene>
<organism evidence="1 2">
    <name type="scientific">Kingdonia uniflora</name>
    <dbReference type="NCBI Taxonomy" id="39325"/>
    <lineage>
        <taxon>Eukaryota</taxon>
        <taxon>Viridiplantae</taxon>
        <taxon>Streptophyta</taxon>
        <taxon>Embryophyta</taxon>
        <taxon>Tracheophyta</taxon>
        <taxon>Spermatophyta</taxon>
        <taxon>Magnoliopsida</taxon>
        <taxon>Ranunculales</taxon>
        <taxon>Circaeasteraceae</taxon>
        <taxon>Kingdonia</taxon>
    </lineage>
</organism>
<feature type="non-terminal residue" evidence="1">
    <location>
        <position position="1"/>
    </location>
</feature>
<sequence>MTNHYSSDRISKCISVLNPKSSTSTIGGGYMTGPATFMVTDDLVFTHLSPIFWFSFLESQNVLVDDLEERMVNMGYVAIRGLFNLQISSYQSFRQRHEPKGTEAKK</sequence>
<dbReference type="AlphaFoldDB" id="A0A7J7LZH8"/>
<evidence type="ECO:0000313" key="1">
    <source>
        <dbReference type="EMBL" id="KAF6148023.1"/>
    </source>
</evidence>
<keyword evidence="2" id="KW-1185">Reference proteome</keyword>
<dbReference type="OrthoDB" id="1434526at2759"/>
<protein>
    <submittedName>
        <fullName evidence="1">Uncharacterized protein</fullName>
    </submittedName>
</protein>
<accession>A0A7J7LZH8</accession>